<evidence type="ECO:0000256" key="1">
    <source>
        <dbReference type="SAM" id="SignalP"/>
    </source>
</evidence>
<dbReference type="Proteomes" id="UP000245680">
    <property type="component" value="Unassembled WGS sequence"/>
</dbReference>
<feature type="signal peptide" evidence="1">
    <location>
        <begin position="1"/>
        <end position="22"/>
    </location>
</feature>
<evidence type="ECO:0000313" key="2">
    <source>
        <dbReference type="EMBL" id="PWR01798.1"/>
    </source>
</evidence>
<dbReference type="RefSeq" id="WP_109812381.1">
    <property type="nucleotide sequence ID" value="NZ_QGKU01000047.1"/>
</dbReference>
<dbReference type="EMBL" id="QGKU01000047">
    <property type="protein sequence ID" value="PWR01798.1"/>
    <property type="molecule type" value="Genomic_DNA"/>
</dbReference>
<dbReference type="OrthoDB" id="280897at2"/>
<feature type="chain" id="PRO_5016111914" description="Cytochrome c domain-containing protein" evidence="1">
    <location>
        <begin position="23"/>
        <end position="509"/>
    </location>
</feature>
<proteinExistence type="predicted"/>
<organism evidence="2 3">
    <name type="scientific">Meridianimarinicoccus roseus</name>
    <dbReference type="NCBI Taxonomy" id="2072018"/>
    <lineage>
        <taxon>Bacteria</taxon>
        <taxon>Pseudomonadati</taxon>
        <taxon>Pseudomonadota</taxon>
        <taxon>Alphaproteobacteria</taxon>
        <taxon>Rhodobacterales</taxon>
        <taxon>Paracoccaceae</taxon>
        <taxon>Meridianimarinicoccus</taxon>
    </lineage>
</organism>
<evidence type="ECO:0008006" key="4">
    <source>
        <dbReference type="Google" id="ProtNLM"/>
    </source>
</evidence>
<keyword evidence="1" id="KW-0732">Signal</keyword>
<gene>
    <name evidence="2" type="ORF">DKT77_14445</name>
</gene>
<protein>
    <recommendedName>
        <fullName evidence="4">Cytochrome c domain-containing protein</fullName>
    </recommendedName>
</protein>
<sequence length="509" mass="52872">MTPSRAATLAAACLLAPAPGLAQMAIPADPAQTCTADIAPWFPDGIGPAGTVTPPPSLTFTDDNGGDPSACAFYNWGAQAFLWLLSPAEDGRVLDSSAIFNVLPDEGGARQFQRSTPGTRLTVALRNEKDDVGEIGQAGGGGVLLSQDGALVHYGVHTNDLYAYFLTGQKAGAIDPTPTTYAHDADDMAALNAYMASVSPPFVSAAPETLVMELKTSWVDAETVADSSAYITVPARVPTYARSGDNTKWTPHGHRDVTLALTGLHIAGTVQNHPEFVWATFEHISNAPDVTYYYTDTSGSIVPFSYDASGDFVFLATGADPAKANVECMKAQGGGATGTIIADTTSGGSLVCAGGIVPSDTVRARPWGSSPLGPPDIGTTVNGTDVTKPMVDQIVMNNTALLSLNASVRGQLAAGDPRANYVQTGAIWTAPATRGSNAPIPDGNAPDPSVLRGSLGLYNATMETYSFDTAPHCFSCHALFNGPDNMFGTASAPEQLSHIYYAIDPLPAP</sequence>
<reference evidence="2 3" key="1">
    <citation type="submission" date="2018-05" db="EMBL/GenBank/DDBJ databases">
        <title>Rhodobacteraceae gen. nov., sp. nov. isolated from sea water.</title>
        <authorList>
            <person name="Ren Y."/>
        </authorList>
    </citation>
    <scope>NUCLEOTIDE SEQUENCE [LARGE SCALE GENOMIC DNA]</scope>
    <source>
        <strain evidence="2 3">TG-679</strain>
    </source>
</reference>
<dbReference type="AlphaFoldDB" id="A0A2V2L8P9"/>
<comment type="caution">
    <text evidence="2">The sequence shown here is derived from an EMBL/GenBank/DDBJ whole genome shotgun (WGS) entry which is preliminary data.</text>
</comment>
<keyword evidence="3" id="KW-1185">Reference proteome</keyword>
<evidence type="ECO:0000313" key="3">
    <source>
        <dbReference type="Proteomes" id="UP000245680"/>
    </source>
</evidence>
<accession>A0A2V2L8P9</accession>
<name>A0A2V2L8P9_9RHOB</name>